<protein>
    <submittedName>
        <fullName evidence="2">Methyltransferase domain isoform A</fullName>
    </submittedName>
    <submittedName>
        <fullName evidence="3">Methyltransferase domain isoform B</fullName>
    </submittedName>
</protein>
<dbReference type="OrthoDB" id="545801at2759"/>
<comment type="caution">
    <text evidence="3">The sequence shown here is derived from an EMBL/GenBank/DDBJ whole genome shotgun (WGS) entry which is preliminary data.</text>
</comment>
<keyword evidence="3" id="KW-0489">Methyltransferase</keyword>
<dbReference type="Gene3D" id="3.40.50.150">
    <property type="entry name" value="Vaccinia Virus protein VP39"/>
    <property type="match status" value="1"/>
</dbReference>
<dbReference type="EMBL" id="LHPG02000018">
    <property type="protein sequence ID" value="PRW32921.1"/>
    <property type="molecule type" value="Genomic_DNA"/>
</dbReference>
<evidence type="ECO:0000313" key="3">
    <source>
        <dbReference type="EMBL" id="PRW32922.1"/>
    </source>
</evidence>
<sequence length="275" mass="29977">MRPKPGASAASGIRGAYETLGVQGFYAAHGHEYVNPHDDQIVRAIALLMGSQQFGEQPGRLRVLDLSCGSGEVTVALEAWAAGTSGGGQPLQAQQQATAAQPEQAAAQATEQQQAAEPAPCSRQKGAAQQQVEQQQQQQLGQQARRRRQQRSASDAVPDLQLDITACDPYTQEAYQRRTGRSAHGWSFQDIADGCLAGRSFDLCVCSFALHLCDPSCLFITLYQLACHCRWLAILAPHKQPAIKEEHGWSAVQAWKVDRVHVRLYASLNYGQLLE</sequence>
<gene>
    <name evidence="3" type="ORF">C2E21_8045</name>
</gene>
<name>A0A2P6TFM9_CHLSO</name>
<dbReference type="GO" id="GO:0032259">
    <property type="term" value="P:methylation"/>
    <property type="evidence" value="ECO:0007669"/>
    <property type="project" value="UniProtKB-KW"/>
</dbReference>
<keyword evidence="4" id="KW-1185">Reference proteome</keyword>
<evidence type="ECO:0000313" key="2">
    <source>
        <dbReference type="EMBL" id="PRW32921.1"/>
    </source>
</evidence>
<evidence type="ECO:0000313" key="4">
    <source>
        <dbReference type="Proteomes" id="UP000239899"/>
    </source>
</evidence>
<accession>A0A2P6TFM9</accession>
<dbReference type="AlphaFoldDB" id="A0A2P6TFM9"/>
<dbReference type="InterPro" id="IPR029063">
    <property type="entry name" value="SAM-dependent_MTases_sf"/>
</dbReference>
<organism evidence="3 4">
    <name type="scientific">Chlorella sorokiniana</name>
    <name type="common">Freshwater green alga</name>
    <dbReference type="NCBI Taxonomy" id="3076"/>
    <lineage>
        <taxon>Eukaryota</taxon>
        <taxon>Viridiplantae</taxon>
        <taxon>Chlorophyta</taxon>
        <taxon>core chlorophytes</taxon>
        <taxon>Trebouxiophyceae</taxon>
        <taxon>Chlorellales</taxon>
        <taxon>Chlorellaceae</taxon>
        <taxon>Chlorella clade</taxon>
        <taxon>Chlorella</taxon>
    </lineage>
</organism>
<reference evidence="3 4" key="1">
    <citation type="journal article" date="2018" name="Plant J.">
        <title>Genome sequences of Chlorella sorokiniana UTEX 1602 and Micractinium conductrix SAG 241.80: implications to maltose excretion by a green alga.</title>
        <authorList>
            <person name="Arriola M.B."/>
            <person name="Velmurugan N."/>
            <person name="Zhang Y."/>
            <person name="Plunkett M.H."/>
            <person name="Hondzo H."/>
            <person name="Barney B.M."/>
        </authorList>
    </citation>
    <scope>NUCLEOTIDE SEQUENCE [LARGE SCALE GENOMIC DNA]</scope>
    <source>
        <strain evidence="3">1602</strain>
        <strain evidence="4">UTEX 1602</strain>
    </source>
</reference>
<evidence type="ECO:0000256" key="1">
    <source>
        <dbReference type="SAM" id="MobiDB-lite"/>
    </source>
</evidence>
<dbReference type="EMBL" id="LHPG02000018">
    <property type="protein sequence ID" value="PRW32922.1"/>
    <property type="molecule type" value="Genomic_DNA"/>
</dbReference>
<feature type="region of interest" description="Disordered" evidence="1">
    <location>
        <begin position="84"/>
        <end position="156"/>
    </location>
</feature>
<keyword evidence="3" id="KW-0808">Transferase</keyword>
<dbReference type="SUPFAM" id="SSF53335">
    <property type="entry name" value="S-adenosyl-L-methionine-dependent methyltransferases"/>
    <property type="match status" value="1"/>
</dbReference>
<feature type="compositionally biased region" description="Low complexity" evidence="1">
    <location>
        <begin position="92"/>
        <end position="143"/>
    </location>
</feature>
<proteinExistence type="predicted"/>
<reference evidence="3" key="2">
    <citation type="submission" date="2018-02" db="EMBL/GenBank/DDBJ databases">
        <authorList>
            <person name="Cohen D.B."/>
            <person name="Kent A.D."/>
        </authorList>
    </citation>
    <scope>NUCLEOTIDE SEQUENCE</scope>
    <source>
        <strain evidence="3">1602</strain>
    </source>
</reference>
<dbReference type="GO" id="GO:0008168">
    <property type="term" value="F:methyltransferase activity"/>
    <property type="evidence" value="ECO:0007669"/>
    <property type="project" value="UniProtKB-KW"/>
</dbReference>
<dbReference type="Proteomes" id="UP000239899">
    <property type="component" value="Unassembled WGS sequence"/>
</dbReference>